<evidence type="ECO:0000256" key="3">
    <source>
        <dbReference type="ARBA" id="ARBA00022692"/>
    </source>
</evidence>
<keyword evidence="15" id="KW-1185">Reference proteome</keyword>
<dbReference type="AlphaFoldDB" id="A0A1E9PQG9"/>
<dbReference type="GO" id="GO:0046872">
    <property type="term" value="F:metal ion binding"/>
    <property type="evidence" value="ECO:0007669"/>
    <property type="project" value="UniProtKB-KW"/>
</dbReference>
<dbReference type="PANTHER" id="PTHR43221:SF2">
    <property type="entry name" value="PROTEASE HTPX HOMOLOG"/>
    <property type="match status" value="1"/>
</dbReference>
<keyword evidence="1" id="KW-1003">Cell membrane</keyword>
<protein>
    <submittedName>
        <fullName evidence="13">M48 family metalloprotease</fullName>
        <ecNumber evidence="13">3.4.24.-</ecNumber>
    </submittedName>
</protein>
<feature type="transmembrane region" description="Helical" evidence="11">
    <location>
        <begin position="57"/>
        <end position="78"/>
    </location>
</feature>
<evidence type="ECO:0000256" key="8">
    <source>
        <dbReference type="ARBA" id="ARBA00023049"/>
    </source>
</evidence>
<feature type="transmembrane region" description="Helical" evidence="11">
    <location>
        <begin position="206"/>
        <end position="231"/>
    </location>
</feature>
<keyword evidence="2 10" id="KW-0645">Protease</keyword>
<evidence type="ECO:0000313" key="14">
    <source>
        <dbReference type="EMBL" id="WWC54278.1"/>
    </source>
</evidence>
<dbReference type="GO" id="GO:0006508">
    <property type="term" value="P:proteolysis"/>
    <property type="evidence" value="ECO:0007669"/>
    <property type="project" value="UniProtKB-KW"/>
</dbReference>
<dbReference type="EC" id="3.4.24.-" evidence="13"/>
<dbReference type="Proteomes" id="UP001069047">
    <property type="component" value="Unassembled WGS sequence"/>
</dbReference>
<keyword evidence="3 11" id="KW-0812">Transmembrane</keyword>
<keyword evidence="7 11" id="KW-1133">Transmembrane helix</keyword>
<comment type="cofactor">
    <cofactor evidence="10">
        <name>Zn(2+)</name>
        <dbReference type="ChEBI" id="CHEBI:29105"/>
    </cofactor>
    <text evidence="10">Binds 1 zinc ion per subunit.</text>
</comment>
<proteinExistence type="inferred from homology"/>
<dbReference type="PANTHER" id="PTHR43221">
    <property type="entry name" value="PROTEASE HTPX"/>
    <property type="match status" value="1"/>
</dbReference>
<gene>
    <name evidence="14" type="ORF">DBT44_0007745</name>
    <name evidence="13" type="ORF">ODY61_08210</name>
</gene>
<dbReference type="EMBL" id="JAOTMY010000005">
    <property type="protein sequence ID" value="MCY3088090.1"/>
    <property type="molecule type" value="Genomic_DNA"/>
</dbReference>
<evidence type="ECO:0000256" key="5">
    <source>
        <dbReference type="ARBA" id="ARBA00022801"/>
    </source>
</evidence>
<reference evidence="14 15" key="1">
    <citation type="journal article" date="2020" name="J. Bacteriol.">
        <title>Aerococcus urinae Isolated from Women with Lower Urinary Tract Symptoms: In Vitro Aggregation and Genome Analysis.</title>
        <authorList>
            <person name="Hilt E.E."/>
            <person name="Putonti C."/>
            <person name="Thomas-White K."/>
            <person name="Lewis A.L."/>
            <person name="Visick K.L."/>
            <person name="Gilbert N.M."/>
            <person name="Wolfe A.J."/>
        </authorList>
    </citation>
    <scope>NUCLEOTIDE SEQUENCE [LARGE SCALE GENOMIC DNA]</scope>
    <source>
        <strain evidence="14 15">UMB1016</strain>
    </source>
</reference>
<evidence type="ECO:0000256" key="10">
    <source>
        <dbReference type="RuleBase" id="RU003983"/>
    </source>
</evidence>
<evidence type="ECO:0000256" key="11">
    <source>
        <dbReference type="SAM" id="Phobius"/>
    </source>
</evidence>
<keyword evidence="8 10" id="KW-0482">Metalloprotease</keyword>
<dbReference type="InterPro" id="IPR001915">
    <property type="entry name" value="Peptidase_M48"/>
</dbReference>
<organism evidence="13 16">
    <name type="scientific">Aerococcus mictus</name>
    <dbReference type="NCBI Taxonomy" id="2976810"/>
    <lineage>
        <taxon>Bacteria</taxon>
        <taxon>Bacillati</taxon>
        <taxon>Bacillota</taxon>
        <taxon>Bacilli</taxon>
        <taxon>Lactobacillales</taxon>
        <taxon>Aerococcaceae</taxon>
        <taxon>Aerococcus</taxon>
    </lineage>
</organism>
<evidence type="ECO:0000313" key="13">
    <source>
        <dbReference type="EMBL" id="MCY3088090.1"/>
    </source>
</evidence>
<evidence type="ECO:0000256" key="9">
    <source>
        <dbReference type="ARBA" id="ARBA00023136"/>
    </source>
</evidence>
<evidence type="ECO:0000256" key="6">
    <source>
        <dbReference type="ARBA" id="ARBA00022833"/>
    </source>
</evidence>
<keyword evidence="6 10" id="KW-0862">Zinc</keyword>
<name>A0A1E9PQG9_9LACT</name>
<sequence>METNDFMEGVKRLPLVRIIRKSNIGIIIWLIFNIIILELLFGNDPTTHPFIAFMRPIILYGISLVIALSPIGEAILRLQVGAKKIRRKEHVERLKPLWEEVYSQAKQKDPSLSDNIKLFMSNNQAMNAFATGQQTIVVHKGLLKLSDEHIKATLAHEFGHISNKDTDIILVVGVGNLIISAIFIIYQIFAAIVAIVFGLMGEYRELISTILINIILAGAMWLWTKIGLLCVNNSMRANEFLADQFAFKLGYGNELIETLDIIDSNSEEMEEKGLFAALMSTHPDTDDRIANLQELSGMIVEKFDY</sequence>
<dbReference type="Proteomes" id="UP000250354">
    <property type="component" value="Chromosome"/>
</dbReference>
<accession>A0A1E9PQG9</accession>
<evidence type="ECO:0000256" key="2">
    <source>
        <dbReference type="ARBA" id="ARBA00022670"/>
    </source>
</evidence>
<evidence type="ECO:0000313" key="15">
    <source>
        <dbReference type="Proteomes" id="UP000250354"/>
    </source>
</evidence>
<feature type="domain" description="Peptidase M48" evidence="12">
    <location>
        <begin position="95"/>
        <end position="295"/>
    </location>
</feature>
<dbReference type="InterPro" id="IPR050083">
    <property type="entry name" value="HtpX_protease"/>
</dbReference>
<reference evidence="13" key="2">
    <citation type="submission" date="2022-09" db="EMBL/GenBank/DDBJ databases">
        <title>Aerococcus urinae taxonomy study.</title>
        <authorList>
            <person name="Christensen J."/>
            <person name="Senneby E."/>
        </authorList>
    </citation>
    <scope>NUCLEOTIDE SEQUENCE</scope>
    <source>
        <strain evidence="13">LUND-41-B12</strain>
    </source>
</reference>
<dbReference type="Gene3D" id="3.30.2010.10">
    <property type="entry name" value="Metalloproteases ('zincins'), catalytic domain"/>
    <property type="match status" value="1"/>
</dbReference>
<evidence type="ECO:0000256" key="4">
    <source>
        <dbReference type="ARBA" id="ARBA00022723"/>
    </source>
</evidence>
<comment type="similarity">
    <text evidence="10">Belongs to the peptidase M48 family.</text>
</comment>
<feature type="transmembrane region" description="Helical" evidence="11">
    <location>
        <begin position="21"/>
        <end position="42"/>
    </location>
</feature>
<keyword evidence="5 10" id="KW-0378">Hydrolase</keyword>
<reference evidence="14" key="3">
    <citation type="submission" date="2024-02" db="EMBL/GenBank/DDBJ databases">
        <authorList>
            <person name="Choi B."/>
        </authorList>
    </citation>
    <scope>NUCLEOTIDE SEQUENCE</scope>
    <source>
        <strain evidence="14">UMB1016</strain>
    </source>
</reference>
<evidence type="ECO:0000256" key="1">
    <source>
        <dbReference type="ARBA" id="ARBA00022475"/>
    </source>
</evidence>
<dbReference type="RefSeq" id="WP_070558405.1">
    <property type="nucleotide sequence ID" value="NZ_CAJHLG010000006.1"/>
</dbReference>
<feature type="transmembrane region" description="Helical" evidence="11">
    <location>
        <begin position="168"/>
        <end position="200"/>
    </location>
</feature>
<keyword evidence="4" id="KW-0479">Metal-binding</keyword>
<dbReference type="EMBL" id="CP145132">
    <property type="protein sequence ID" value="WWC54278.1"/>
    <property type="molecule type" value="Genomic_DNA"/>
</dbReference>
<dbReference type="Pfam" id="PF01435">
    <property type="entry name" value="Peptidase_M48"/>
    <property type="match status" value="1"/>
</dbReference>
<dbReference type="GO" id="GO:0004222">
    <property type="term" value="F:metalloendopeptidase activity"/>
    <property type="evidence" value="ECO:0007669"/>
    <property type="project" value="InterPro"/>
</dbReference>
<dbReference type="GeneID" id="86858979"/>
<accession>A0A9Q4DFP6</accession>
<evidence type="ECO:0000259" key="12">
    <source>
        <dbReference type="Pfam" id="PF01435"/>
    </source>
</evidence>
<evidence type="ECO:0000256" key="7">
    <source>
        <dbReference type="ARBA" id="ARBA00022989"/>
    </source>
</evidence>
<keyword evidence="9 11" id="KW-0472">Membrane</keyword>
<evidence type="ECO:0000313" key="16">
    <source>
        <dbReference type="Proteomes" id="UP001069047"/>
    </source>
</evidence>